<keyword evidence="1" id="KW-0472">Membrane</keyword>
<dbReference type="InterPro" id="IPR038548">
    <property type="entry name" value="SporV_AA_N_sf"/>
</dbReference>
<feature type="domain" description="Stage V sporulation protein AA" evidence="2">
    <location>
        <begin position="16"/>
        <end position="97"/>
    </location>
</feature>
<keyword evidence="1" id="KW-1133">Transmembrane helix</keyword>
<evidence type="ECO:0000313" key="3">
    <source>
        <dbReference type="EMBL" id="ACR74830.1"/>
    </source>
</evidence>
<evidence type="ECO:0000259" key="2">
    <source>
        <dbReference type="Pfam" id="PF12164"/>
    </source>
</evidence>
<dbReference type="Proteomes" id="UP000001477">
    <property type="component" value="Chromosome"/>
</dbReference>
<dbReference type="STRING" id="515619.EUBREC_1068"/>
<accession>C4ZGN3</accession>
<organism evidence="3 4">
    <name type="scientific">Agathobacter rectalis (strain ATCC 33656 / DSM 3377 / JCM 17463 / KCTC 5835 / VPI 0990)</name>
    <name type="common">Eubacterium rectale</name>
    <dbReference type="NCBI Taxonomy" id="515619"/>
    <lineage>
        <taxon>Bacteria</taxon>
        <taxon>Bacillati</taxon>
        <taxon>Bacillota</taxon>
        <taxon>Clostridia</taxon>
        <taxon>Lachnospirales</taxon>
        <taxon>Lachnospiraceae</taxon>
        <taxon>Agathobacter</taxon>
    </lineage>
</organism>
<dbReference type="GeneID" id="86987922"/>
<dbReference type="RefSeq" id="WP_012741931.1">
    <property type="nucleotide sequence ID" value="NC_012781.1"/>
</dbReference>
<dbReference type="HOGENOM" id="CLU_098268_1_0_9"/>
<dbReference type="Pfam" id="PF12164">
    <property type="entry name" value="SporV_AA"/>
    <property type="match status" value="1"/>
</dbReference>
<gene>
    <name evidence="3" type="ordered locus">EUBREC_1068</name>
</gene>
<dbReference type="EMBL" id="CP001107">
    <property type="protein sequence ID" value="ACR74830.1"/>
    <property type="molecule type" value="Genomic_DNA"/>
</dbReference>
<dbReference type="InterPro" id="IPR021997">
    <property type="entry name" value="SporV_AA"/>
</dbReference>
<evidence type="ECO:0000256" key="1">
    <source>
        <dbReference type="SAM" id="Phobius"/>
    </source>
</evidence>
<reference evidence="3 4" key="1">
    <citation type="journal article" date="2009" name="Proc. Natl. Acad. Sci. U.S.A.">
        <title>Characterizing a model human gut microbiota composed of members of its two dominant bacterial phyla.</title>
        <authorList>
            <person name="Mahowald M.A."/>
            <person name="Rey F.E."/>
            <person name="Seedorf H."/>
            <person name="Turnbaugh P.J."/>
            <person name="Fulton R.S."/>
            <person name="Wollam A."/>
            <person name="Shah N."/>
            <person name="Wang C."/>
            <person name="Magrini V."/>
            <person name="Wilson R.K."/>
            <person name="Cantarel B.L."/>
            <person name="Coutinho P.M."/>
            <person name="Henrissat B."/>
            <person name="Crock L.W."/>
            <person name="Russell A."/>
            <person name="Verberkmoes N.C."/>
            <person name="Hettich R.L."/>
            <person name="Gordon J.I."/>
        </authorList>
    </citation>
    <scope>NUCLEOTIDE SEQUENCE [LARGE SCALE GENOMIC DNA]</scope>
    <source>
        <strain evidence="4">ATCC 33656 / DSM 3377 / JCM 17463 / KCTC 5835 / LMG 30912 / VPI 0990</strain>
    </source>
</reference>
<evidence type="ECO:0000313" key="4">
    <source>
        <dbReference type="Proteomes" id="UP000001477"/>
    </source>
</evidence>
<dbReference type="KEGG" id="ere:EUBREC_1068"/>
<name>C4ZGN3_AGARV</name>
<protein>
    <submittedName>
        <fullName evidence="3">SpoVAA</fullName>
    </submittedName>
</protein>
<dbReference type="PaxDb" id="515619-EUBREC_1068"/>
<dbReference type="AlphaFoldDB" id="C4ZGN3"/>
<keyword evidence="1" id="KW-0812">Transmembrane</keyword>
<feature type="transmembrane region" description="Helical" evidence="1">
    <location>
        <begin position="109"/>
        <end position="127"/>
    </location>
</feature>
<proteinExistence type="predicted"/>
<dbReference type="Gene3D" id="2.60.480.10">
    <property type="entry name" value="eubacterium ventriosum atcc domain"/>
    <property type="match status" value="1"/>
</dbReference>
<feature type="transmembrane region" description="Helical" evidence="1">
    <location>
        <begin position="152"/>
        <end position="171"/>
    </location>
</feature>
<sequence>MKMPEHTDTPKEKILVYIRAEKQKTLHRRQVCINDIASVYCKYSRYEGQIKGIIVDKIRGKKSVISVMKIIEQITEIYDDAQVISIGEPEVLVEYDDNSKNKILEALKVAAVCILIFFGSAFTIMAFNNDISISGVFEHFYKQIMGVEKPQVSVLEVFYCIGLAVGIILFFNHIGKRKLSDDVTPIQVEMDKHNKDTWNTIIDKVKEKQDV</sequence>